<evidence type="ECO:0000313" key="2">
    <source>
        <dbReference type="EMBL" id="KAK3270670.1"/>
    </source>
</evidence>
<organism evidence="2 3">
    <name type="scientific">Cymbomonas tetramitiformis</name>
    <dbReference type="NCBI Taxonomy" id="36881"/>
    <lineage>
        <taxon>Eukaryota</taxon>
        <taxon>Viridiplantae</taxon>
        <taxon>Chlorophyta</taxon>
        <taxon>Pyramimonadophyceae</taxon>
        <taxon>Pyramimonadales</taxon>
        <taxon>Pyramimonadaceae</taxon>
        <taxon>Cymbomonas</taxon>
    </lineage>
</organism>
<feature type="compositionally biased region" description="Acidic residues" evidence="1">
    <location>
        <begin position="30"/>
        <end position="45"/>
    </location>
</feature>
<name>A0AAE0G323_9CHLO</name>
<reference evidence="2 3" key="1">
    <citation type="journal article" date="2015" name="Genome Biol. Evol.">
        <title>Comparative Genomics of a Bacterivorous Green Alga Reveals Evolutionary Causalities and Consequences of Phago-Mixotrophic Mode of Nutrition.</title>
        <authorList>
            <person name="Burns J.A."/>
            <person name="Paasch A."/>
            <person name="Narechania A."/>
            <person name="Kim E."/>
        </authorList>
    </citation>
    <scope>NUCLEOTIDE SEQUENCE [LARGE SCALE GENOMIC DNA]</scope>
    <source>
        <strain evidence="2 3">PLY_AMNH</strain>
    </source>
</reference>
<feature type="region of interest" description="Disordered" evidence="1">
    <location>
        <begin position="19"/>
        <end position="98"/>
    </location>
</feature>
<proteinExistence type="predicted"/>
<dbReference type="EMBL" id="LGRX02010263">
    <property type="protein sequence ID" value="KAK3270670.1"/>
    <property type="molecule type" value="Genomic_DNA"/>
</dbReference>
<accession>A0AAE0G323</accession>
<evidence type="ECO:0000313" key="3">
    <source>
        <dbReference type="Proteomes" id="UP001190700"/>
    </source>
</evidence>
<dbReference type="Proteomes" id="UP001190700">
    <property type="component" value="Unassembled WGS sequence"/>
</dbReference>
<sequence>MRGLGTKAEKLERLILLLQADDAASPSSECDSEPNSESDRDELEVDLATRSQARQAAARKRRENKQQNPVLAPSSTSIEDEHASDDTDDTDLDESLSDRRMRLAKEDLPADYTFEDMTVGSYAVTVAGGDETDKCWFDVMLPGGLDVSEIFTCWDENAHAMVLGGVPAGVERVELLNALNHREV</sequence>
<comment type="caution">
    <text evidence="2">The sequence shown here is derived from an EMBL/GenBank/DDBJ whole genome shotgun (WGS) entry which is preliminary data.</text>
</comment>
<evidence type="ECO:0000256" key="1">
    <source>
        <dbReference type="SAM" id="MobiDB-lite"/>
    </source>
</evidence>
<keyword evidence="3" id="KW-1185">Reference proteome</keyword>
<dbReference type="AlphaFoldDB" id="A0AAE0G323"/>
<feature type="compositionally biased region" description="Acidic residues" evidence="1">
    <location>
        <begin position="86"/>
        <end position="95"/>
    </location>
</feature>
<protein>
    <submittedName>
        <fullName evidence="2">Uncharacterized protein</fullName>
    </submittedName>
</protein>
<gene>
    <name evidence="2" type="ORF">CYMTET_20942</name>
</gene>